<feature type="compositionally biased region" description="Polar residues" evidence="1">
    <location>
        <begin position="15"/>
        <end position="26"/>
    </location>
</feature>
<accession>A0A243WF27</accession>
<reference evidence="2 3" key="1">
    <citation type="submission" date="2017-01" db="EMBL/GenBank/DDBJ databases">
        <title>A new Hymenobacter.</title>
        <authorList>
            <person name="Liang Y."/>
            <person name="Feng F."/>
        </authorList>
    </citation>
    <scope>NUCLEOTIDE SEQUENCE [LARGE SCALE GENOMIC DNA]</scope>
    <source>
        <strain evidence="2">MIMBbqt21</strain>
    </source>
</reference>
<dbReference type="Proteomes" id="UP000194873">
    <property type="component" value="Unassembled WGS sequence"/>
</dbReference>
<dbReference type="RefSeq" id="WP_086594346.1">
    <property type="nucleotide sequence ID" value="NZ_MTSE01000005.1"/>
</dbReference>
<proteinExistence type="predicted"/>
<comment type="caution">
    <text evidence="2">The sequence shown here is derived from an EMBL/GenBank/DDBJ whole genome shotgun (WGS) entry which is preliminary data.</text>
</comment>
<feature type="compositionally biased region" description="Low complexity" evidence="1">
    <location>
        <begin position="51"/>
        <end position="63"/>
    </location>
</feature>
<evidence type="ECO:0000313" key="3">
    <source>
        <dbReference type="Proteomes" id="UP000194873"/>
    </source>
</evidence>
<sequence>MESKKNQPAQDPDLASTNTTDSTSGATDLGSAATADSSYDNPSLNLGDESAQPAPQAAQADQQPGNLFDSAIDALNLGTVGDTAKKLLDQSNLKSTVNQLPQNLKDLGTKATAQVNKLTTTQKIVGGALLLGGIGWLSLRSKGGKKSFSKSSKEAYRGSSAGYSTAGKYTTGDSYGSRYGSTSSYSSPGSVNEASYRGTSQKGSSTGHTL</sequence>
<feature type="region of interest" description="Disordered" evidence="1">
    <location>
        <begin position="1"/>
        <end position="63"/>
    </location>
</feature>
<dbReference type="EMBL" id="MTSE01000005">
    <property type="protein sequence ID" value="OUJ73737.1"/>
    <property type="molecule type" value="Genomic_DNA"/>
</dbReference>
<feature type="compositionally biased region" description="Low complexity" evidence="1">
    <location>
        <begin position="169"/>
        <end position="190"/>
    </location>
</feature>
<feature type="compositionally biased region" description="Polar residues" evidence="1">
    <location>
        <begin position="34"/>
        <end position="44"/>
    </location>
</feature>
<keyword evidence="3" id="KW-1185">Reference proteome</keyword>
<organism evidence="2 3">
    <name type="scientific">Hymenobacter crusticola</name>
    <dbReference type="NCBI Taxonomy" id="1770526"/>
    <lineage>
        <taxon>Bacteria</taxon>
        <taxon>Pseudomonadati</taxon>
        <taxon>Bacteroidota</taxon>
        <taxon>Cytophagia</taxon>
        <taxon>Cytophagales</taxon>
        <taxon>Hymenobacteraceae</taxon>
        <taxon>Hymenobacter</taxon>
    </lineage>
</organism>
<feature type="region of interest" description="Disordered" evidence="1">
    <location>
        <begin position="157"/>
        <end position="210"/>
    </location>
</feature>
<dbReference type="AlphaFoldDB" id="A0A243WF27"/>
<evidence type="ECO:0000313" key="2">
    <source>
        <dbReference type="EMBL" id="OUJ73737.1"/>
    </source>
</evidence>
<gene>
    <name evidence="2" type="ORF">BXP70_12215</name>
</gene>
<protein>
    <submittedName>
        <fullName evidence="2">Uncharacterized protein</fullName>
    </submittedName>
</protein>
<feature type="compositionally biased region" description="Polar residues" evidence="1">
    <location>
        <begin position="197"/>
        <end position="210"/>
    </location>
</feature>
<evidence type="ECO:0000256" key="1">
    <source>
        <dbReference type="SAM" id="MobiDB-lite"/>
    </source>
</evidence>
<name>A0A243WF27_9BACT</name>
<dbReference type="OrthoDB" id="883270at2"/>